<dbReference type="Proteomes" id="UP000192223">
    <property type="component" value="Unplaced"/>
</dbReference>
<dbReference type="GeneID" id="108744345"/>
<dbReference type="InParanoid" id="A0A1W4XRY6"/>
<dbReference type="GO" id="GO:0050916">
    <property type="term" value="P:sensory perception of sweet taste"/>
    <property type="evidence" value="ECO:0007669"/>
    <property type="project" value="UniProtKB-ARBA"/>
</dbReference>
<dbReference type="PANTHER" id="PTHR21421:SF29">
    <property type="entry name" value="GUSTATORY RECEPTOR 5A FOR TREHALOSE-RELATED"/>
    <property type="match status" value="1"/>
</dbReference>
<dbReference type="InterPro" id="IPR009318">
    <property type="entry name" value="Gustatory_rcpt"/>
</dbReference>
<dbReference type="OrthoDB" id="5800391at2759"/>
<comment type="subcellular location">
    <subcellularLocation>
        <location evidence="1">Cell membrane</location>
        <topology evidence="1">Multi-pass membrane protein</topology>
    </subcellularLocation>
</comment>
<dbReference type="GO" id="GO:0008527">
    <property type="term" value="F:taste receptor activity"/>
    <property type="evidence" value="ECO:0007669"/>
    <property type="project" value="InterPro"/>
</dbReference>
<proteinExistence type="inferred from homology"/>
<dbReference type="Pfam" id="PF06151">
    <property type="entry name" value="Trehalose_recp"/>
    <property type="match status" value="1"/>
</dbReference>
<keyword evidence="9" id="KW-1185">Reference proteome</keyword>
<evidence type="ECO:0000256" key="6">
    <source>
        <dbReference type="ARBA" id="ARBA00023136"/>
    </source>
</evidence>
<protein>
    <submittedName>
        <fullName evidence="10">Gustatory receptor for sugar taste 64a-like</fullName>
    </submittedName>
</protein>
<accession>A0A1W4XRY6</accession>
<feature type="transmembrane region" description="Helical" evidence="8">
    <location>
        <begin position="141"/>
        <end position="164"/>
    </location>
</feature>
<feature type="transmembrane region" description="Helical" evidence="8">
    <location>
        <begin position="36"/>
        <end position="60"/>
    </location>
</feature>
<feature type="transmembrane region" description="Helical" evidence="8">
    <location>
        <begin position="12"/>
        <end position="30"/>
    </location>
</feature>
<evidence type="ECO:0000313" key="10">
    <source>
        <dbReference type="RefSeq" id="XP_018335552.1"/>
    </source>
</evidence>
<name>A0A1W4XRY6_AGRPL</name>
<gene>
    <name evidence="10" type="primary">LOC108744345</name>
</gene>
<evidence type="ECO:0000256" key="3">
    <source>
        <dbReference type="ARBA" id="ARBA00022475"/>
    </source>
</evidence>
<evidence type="ECO:0000313" key="9">
    <source>
        <dbReference type="Proteomes" id="UP000192223"/>
    </source>
</evidence>
<dbReference type="GO" id="GO:0005886">
    <property type="term" value="C:plasma membrane"/>
    <property type="evidence" value="ECO:0007669"/>
    <property type="project" value="UniProtKB-SubCell"/>
</dbReference>
<reference evidence="10" key="1">
    <citation type="submission" date="2025-08" db="UniProtKB">
        <authorList>
            <consortium name="RefSeq"/>
        </authorList>
    </citation>
    <scope>IDENTIFICATION</scope>
    <source>
        <tissue evidence="10">Entire body</tissue>
    </source>
</reference>
<evidence type="ECO:0000256" key="7">
    <source>
        <dbReference type="ARBA" id="ARBA00023170"/>
    </source>
</evidence>
<keyword evidence="5 8" id="KW-1133">Transmembrane helix</keyword>
<dbReference type="RefSeq" id="XP_018335552.1">
    <property type="nucleotide sequence ID" value="XM_018480050.1"/>
</dbReference>
<evidence type="ECO:0000256" key="8">
    <source>
        <dbReference type="SAM" id="Phobius"/>
    </source>
</evidence>
<keyword evidence="4 8" id="KW-0812">Transmembrane</keyword>
<dbReference type="AlphaFoldDB" id="A0A1W4XRY6"/>
<evidence type="ECO:0000256" key="4">
    <source>
        <dbReference type="ARBA" id="ARBA00022692"/>
    </source>
</evidence>
<keyword evidence="3" id="KW-1003">Cell membrane</keyword>
<dbReference type="KEGG" id="apln:108744345"/>
<dbReference type="STRING" id="224129.A0A1W4XRY6"/>
<keyword evidence="6 8" id="KW-0472">Membrane</keyword>
<organism evidence="9 10">
    <name type="scientific">Agrilus planipennis</name>
    <name type="common">Emerald ash borer</name>
    <name type="synonym">Agrilus marcopoli</name>
    <dbReference type="NCBI Taxonomy" id="224129"/>
    <lineage>
        <taxon>Eukaryota</taxon>
        <taxon>Metazoa</taxon>
        <taxon>Ecdysozoa</taxon>
        <taxon>Arthropoda</taxon>
        <taxon>Hexapoda</taxon>
        <taxon>Insecta</taxon>
        <taxon>Pterygota</taxon>
        <taxon>Neoptera</taxon>
        <taxon>Endopterygota</taxon>
        <taxon>Coleoptera</taxon>
        <taxon>Polyphaga</taxon>
        <taxon>Elateriformia</taxon>
        <taxon>Buprestoidea</taxon>
        <taxon>Buprestidae</taxon>
        <taxon>Agrilinae</taxon>
        <taxon>Agrilus</taxon>
    </lineage>
</organism>
<dbReference type="PANTHER" id="PTHR21421">
    <property type="entry name" value="GUSTATORY RECEPTOR"/>
    <property type="match status" value="1"/>
</dbReference>
<comment type="similarity">
    <text evidence="2">Belongs to the insect chemoreceptor superfamily. Gustatory receptor (GR) family. Gr5a subfamily.</text>
</comment>
<sequence length="235" mass="27593">MHKQDSEFFEYFFVVVGYPGIFKITPYALWKGIAIEILNFIGVFSWTYVDVFIMGVSIALSSKFKEMTFRIEQYVRKDVYDIYLWKIVREDYCQMCLLTKLMDSKLSYLILLSSANNLYFILSQCFQSLRNANDSGLKLYFIYSFSFVIIRTVCVYLIAASVNIESLKPLKALYTVQSHMYNLEVKRLIRFIALDSVCITGKNFFNIKRHILLDLASALVTYELVIVQFTKEEYF</sequence>
<evidence type="ECO:0000256" key="2">
    <source>
        <dbReference type="ARBA" id="ARBA00005327"/>
    </source>
</evidence>
<evidence type="ECO:0000256" key="5">
    <source>
        <dbReference type="ARBA" id="ARBA00022989"/>
    </source>
</evidence>
<evidence type="ECO:0000256" key="1">
    <source>
        <dbReference type="ARBA" id="ARBA00004651"/>
    </source>
</evidence>
<keyword evidence="7" id="KW-0675">Receptor</keyword>